<evidence type="ECO:0000256" key="4">
    <source>
        <dbReference type="SAM" id="Phobius"/>
    </source>
</evidence>
<dbReference type="PANTHER" id="PTHR32332:SF31">
    <property type="entry name" value="2-NITROPROPANE DIOXYGENASE FAMILY, PUTATIVE (AFU_ORTHOLOGUE AFUA_2G09850)-RELATED"/>
    <property type="match status" value="1"/>
</dbReference>
<name>A0A6G1G714_9PEZI</name>
<sequence length="306" mass="33091">MLREMIAETKAKFKEPNTPFGVDLLLPQVGGSARKTNEDYTRGKLEELINVVIESGAKVFVSAVGVPPKWAVERLHQANVLYANMVGHPKHVAKACQLGADIIIAQGGEAGGHTGDIPFSILLPACAQICSQYKSPLLKRRVLLVGAGGVSGGGSLAAALMFGATGVWVGTRFVAAKESNATKRAKEEVIKAGFDSAVKSLIWSGRPLRASRNAYVDDWENNRAYEIKDLTSRGIVPLHHELDRLHEEGKLTEEIEDDAVLRPMGIVAGFVTKREQPAGDIVREIVQEAYAVLNSAQSYLRPGMKL</sequence>
<dbReference type="RefSeq" id="XP_033535469.1">
    <property type="nucleotide sequence ID" value="XM_033675034.1"/>
</dbReference>
<reference evidence="5 7" key="1">
    <citation type="submission" date="2020-01" db="EMBL/GenBank/DDBJ databases">
        <authorList>
            <consortium name="DOE Joint Genome Institute"/>
            <person name="Haridas S."/>
            <person name="Albert R."/>
            <person name="Binder M."/>
            <person name="Bloem J."/>
            <person name="Labutti K."/>
            <person name="Salamov A."/>
            <person name="Andreopoulos B."/>
            <person name="Baker S.E."/>
            <person name="Barry K."/>
            <person name="Bills G."/>
            <person name="Bluhm B.H."/>
            <person name="Cannon C."/>
            <person name="Castanera R."/>
            <person name="Culley D.E."/>
            <person name="Daum C."/>
            <person name="Ezra D."/>
            <person name="Gonzalez J.B."/>
            <person name="Henrissat B."/>
            <person name="Kuo A."/>
            <person name="Liang C."/>
            <person name="Lipzen A."/>
            <person name="Lutzoni F."/>
            <person name="Magnuson J."/>
            <person name="Mondo S."/>
            <person name="Nolan M."/>
            <person name="Ohm R."/>
            <person name="Pangilinan J."/>
            <person name="Park H.-J."/>
            <person name="Ramirez L."/>
            <person name="Alfaro M."/>
            <person name="Sun H."/>
            <person name="Tritt A."/>
            <person name="Yoshinaga Y."/>
            <person name="Zwiers L.-H."/>
            <person name="Turgeon B.G."/>
            <person name="Goodwin S.B."/>
            <person name="Spatafora J.W."/>
            <person name="Crous P.W."/>
            <person name="Grigoriev I.V."/>
        </authorList>
    </citation>
    <scope>NUCLEOTIDE SEQUENCE</scope>
    <source>
        <strain evidence="5 7">CBS 781.70</strain>
    </source>
</reference>
<accession>A0A6G1G714</accession>
<proteinExistence type="predicted"/>
<dbReference type="GO" id="GO:0018580">
    <property type="term" value="F:nitronate monooxygenase activity"/>
    <property type="evidence" value="ECO:0007669"/>
    <property type="project" value="InterPro"/>
</dbReference>
<evidence type="ECO:0000256" key="3">
    <source>
        <dbReference type="ARBA" id="ARBA00023002"/>
    </source>
</evidence>
<protein>
    <submittedName>
        <fullName evidence="5 7">Inosine monophosphate dehydrogenase</fullName>
    </submittedName>
</protein>
<reference evidence="7" key="2">
    <citation type="submission" date="2020-04" db="EMBL/GenBank/DDBJ databases">
        <authorList>
            <consortium name="NCBI Genome Project"/>
        </authorList>
    </citation>
    <scope>NUCLEOTIDE SEQUENCE</scope>
    <source>
        <strain evidence="7">CBS 781.70</strain>
    </source>
</reference>
<dbReference type="Pfam" id="PF03060">
    <property type="entry name" value="NMO"/>
    <property type="match status" value="1"/>
</dbReference>
<dbReference type="Proteomes" id="UP000504638">
    <property type="component" value="Unplaced"/>
</dbReference>
<evidence type="ECO:0000313" key="7">
    <source>
        <dbReference type="RefSeq" id="XP_033535469.1"/>
    </source>
</evidence>
<keyword evidence="4" id="KW-0472">Membrane</keyword>
<keyword evidence="3" id="KW-0560">Oxidoreductase</keyword>
<evidence type="ECO:0000313" key="6">
    <source>
        <dbReference type="Proteomes" id="UP000504638"/>
    </source>
</evidence>
<gene>
    <name evidence="5 7" type="ORF">P152DRAFT_293540</name>
</gene>
<keyword evidence="1" id="KW-0285">Flavoprotein</keyword>
<evidence type="ECO:0000313" key="5">
    <source>
        <dbReference type="EMBL" id="KAF1813838.1"/>
    </source>
</evidence>
<organism evidence="5">
    <name type="scientific">Eremomyces bilateralis CBS 781.70</name>
    <dbReference type="NCBI Taxonomy" id="1392243"/>
    <lineage>
        <taxon>Eukaryota</taxon>
        <taxon>Fungi</taxon>
        <taxon>Dikarya</taxon>
        <taxon>Ascomycota</taxon>
        <taxon>Pezizomycotina</taxon>
        <taxon>Dothideomycetes</taxon>
        <taxon>Dothideomycetes incertae sedis</taxon>
        <taxon>Eremomycetales</taxon>
        <taxon>Eremomycetaceae</taxon>
        <taxon>Eremomyces</taxon>
    </lineage>
</organism>
<dbReference type="PANTHER" id="PTHR32332">
    <property type="entry name" value="2-NITROPROPANE DIOXYGENASE"/>
    <property type="match status" value="1"/>
</dbReference>
<dbReference type="InterPro" id="IPR004136">
    <property type="entry name" value="NMO"/>
</dbReference>
<dbReference type="EMBL" id="ML975154">
    <property type="protein sequence ID" value="KAF1813838.1"/>
    <property type="molecule type" value="Genomic_DNA"/>
</dbReference>
<dbReference type="AlphaFoldDB" id="A0A6G1G714"/>
<dbReference type="InterPro" id="IPR013785">
    <property type="entry name" value="Aldolase_TIM"/>
</dbReference>
<keyword evidence="6" id="KW-1185">Reference proteome</keyword>
<dbReference type="CDD" id="cd04730">
    <property type="entry name" value="NPD_like"/>
    <property type="match status" value="1"/>
</dbReference>
<dbReference type="OrthoDB" id="10265891at2759"/>
<evidence type="ECO:0000256" key="2">
    <source>
        <dbReference type="ARBA" id="ARBA00022643"/>
    </source>
</evidence>
<reference evidence="7" key="3">
    <citation type="submission" date="2025-04" db="UniProtKB">
        <authorList>
            <consortium name="RefSeq"/>
        </authorList>
    </citation>
    <scope>IDENTIFICATION</scope>
    <source>
        <strain evidence="7">CBS 781.70</strain>
    </source>
</reference>
<dbReference type="SUPFAM" id="SSF51412">
    <property type="entry name" value="Inosine monophosphate dehydrogenase (IMPDH)"/>
    <property type="match status" value="1"/>
</dbReference>
<keyword evidence="4" id="KW-1133">Transmembrane helix</keyword>
<dbReference type="GeneID" id="54415604"/>
<keyword evidence="2" id="KW-0288">FMN</keyword>
<dbReference type="Gene3D" id="3.20.20.70">
    <property type="entry name" value="Aldolase class I"/>
    <property type="match status" value="1"/>
</dbReference>
<feature type="transmembrane region" description="Helical" evidence="4">
    <location>
        <begin position="142"/>
        <end position="169"/>
    </location>
</feature>
<evidence type="ECO:0000256" key="1">
    <source>
        <dbReference type="ARBA" id="ARBA00022630"/>
    </source>
</evidence>
<keyword evidence="4" id="KW-0812">Transmembrane</keyword>